<dbReference type="Pfam" id="PF02872">
    <property type="entry name" value="5_nucleotid_C"/>
    <property type="match status" value="1"/>
</dbReference>
<gene>
    <name evidence="3" type="ORF">THASP1DRAFT_25475</name>
</gene>
<organism evidence="3 4">
    <name type="scientific">Thamnocephalis sphaerospora</name>
    <dbReference type="NCBI Taxonomy" id="78915"/>
    <lineage>
        <taxon>Eukaryota</taxon>
        <taxon>Fungi</taxon>
        <taxon>Fungi incertae sedis</taxon>
        <taxon>Zoopagomycota</taxon>
        <taxon>Zoopagomycotina</taxon>
        <taxon>Zoopagomycetes</taxon>
        <taxon>Zoopagales</taxon>
        <taxon>Sigmoideomycetaceae</taxon>
        <taxon>Thamnocephalis</taxon>
    </lineage>
</organism>
<dbReference type="SUPFAM" id="SSF55816">
    <property type="entry name" value="5'-nucleotidase (syn. UDP-sugar hydrolase), C-terminal domain"/>
    <property type="match status" value="1"/>
</dbReference>
<dbReference type="AlphaFoldDB" id="A0A4P9XK26"/>
<keyword evidence="4" id="KW-1185">Reference proteome</keyword>
<proteinExistence type="inferred from homology"/>
<accession>A0A4P9XK26</accession>
<dbReference type="PANTHER" id="PTHR11575:SF24">
    <property type="entry name" value="5'-NUCLEOTIDASE"/>
    <property type="match status" value="1"/>
</dbReference>
<name>A0A4P9XK26_9FUNG</name>
<dbReference type="GO" id="GO:0009166">
    <property type="term" value="P:nucleotide catabolic process"/>
    <property type="evidence" value="ECO:0007669"/>
    <property type="project" value="InterPro"/>
</dbReference>
<evidence type="ECO:0000256" key="1">
    <source>
        <dbReference type="ARBA" id="ARBA00006654"/>
    </source>
</evidence>
<dbReference type="EMBL" id="KZ992943">
    <property type="protein sequence ID" value="RKP06144.1"/>
    <property type="molecule type" value="Genomic_DNA"/>
</dbReference>
<dbReference type="PANTHER" id="PTHR11575">
    <property type="entry name" value="5'-NUCLEOTIDASE-RELATED"/>
    <property type="match status" value="1"/>
</dbReference>
<dbReference type="InterPro" id="IPR036907">
    <property type="entry name" value="5'-Nucleotdase_C_sf"/>
</dbReference>
<evidence type="ECO:0000313" key="4">
    <source>
        <dbReference type="Proteomes" id="UP000271241"/>
    </source>
</evidence>
<dbReference type="InterPro" id="IPR006179">
    <property type="entry name" value="5_nucleotidase/apyrase"/>
</dbReference>
<dbReference type="Gene3D" id="3.90.780.10">
    <property type="entry name" value="5'-Nucleotidase, C-terminal domain"/>
    <property type="match status" value="1"/>
</dbReference>
<dbReference type="InterPro" id="IPR008334">
    <property type="entry name" value="5'-Nucleotdase_C"/>
</dbReference>
<dbReference type="OrthoDB" id="10252235at2759"/>
<comment type="similarity">
    <text evidence="1">Belongs to the 5'-nucleotidase family.</text>
</comment>
<dbReference type="GO" id="GO:0016787">
    <property type="term" value="F:hydrolase activity"/>
    <property type="evidence" value="ECO:0007669"/>
    <property type="project" value="InterPro"/>
</dbReference>
<dbReference type="Proteomes" id="UP000271241">
    <property type="component" value="Unassembled WGS sequence"/>
</dbReference>
<dbReference type="STRING" id="78915.A0A4P9XK26"/>
<protein>
    <submittedName>
        <fullName evidence="3">5'-nucleotidase</fullName>
    </submittedName>
</protein>
<evidence type="ECO:0000259" key="2">
    <source>
        <dbReference type="Pfam" id="PF02872"/>
    </source>
</evidence>
<feature type="non-terminal residue" evidence="3">
    <location>
        <position position="1"/>
    </location>
</feature>
<reference evidence="4" key="1">
    <citation type="journal article" date="2018" name="Nat. Microbiol.">
        <title>Leveraging single-cell genomics to expand the fungal tree of life.</title>
        <authorList>
            <person name="Ahrendt S.R."/>
            <person name="Quandt C.A."/>
            <person name="Ciobanu D."/>
            <person name="Clum A."/>
            <person name="Salamov A."/>
            <person name="Andreopoulos B."/>
            <person name="Cheng J.F."/>
            <person name="Woyke T."/>
            <person name="Pelin A."/>
            <person name="Henrissat B."/>
            <person name="Reynolds N.K."/>
            <person name="Benny G.L."/>
            <person name="Smith M.E."/>
            <person name="James T.Y."/>
            <person name="Grigoriev I.V."/>
        </authorList>
    </citation>
    <scope>NUCLEOTIDE SEQUENCE [LARGE SCALE GENOMIC DNA]</scope>
    <source>
        <strain evidence="4">RSA 1356</strain>
    </source>
</reference>
<evidence type="ECO:0000313" key="3">
    <source>
        <dbReference type="EMBL" id="RKP06144.1"/>
    </source>
</evidence>
<sequence>HPATKAKVLKWREPLDAFGKVVVGESAASFDHSLCKHTECDIGNLVADAMLYARRNRPEIRAAIVNQGDVRAGLDAGVVYVDSVKTVLPFSTAIVDIDLTGKQLVQLFEDILAKKNRQSNKKVTSFVQVSGLKIKFDMSRPEYDRVTEVRIRKAGPITAQSPAADEFELLLPDTVYALVTADFLIDGGDGFFATPPAHSGSLELMSDALADYIRAATPVSPKREGRILAASDAMASINTTPAAKASS</sequence>
<feature type="domain" description="5'-Nucleotidase C-terminal" evidence="2">
    <location>
        <begin position="22"/>
        <end position="192"/>
    </location>
</feature>